<dbReference type="Proteomes" id="UP000499080">
    <property type="component" value="Unassembled WGS sequence"/>
</dbReference>
<accession>A0A4Y2FQ44</accession>
<evidence type="ECO:0000313" key="2">
    <source>
        <dbReference type="Proteomes" id="UP000499080"/>
    </source>
</evidence>
<evidence type="ECO:0000313" key="1">
    <source>
        <dbReference type="EMBL" id="GBM43313.1"/>
    </source>
</evidence>
<protein>
    <submittedName>
        <fullName evidence="1">Uncharacterized protein</fullName>
    </submittedName>
</protein>
<gene>
    <name evidence="1" type="ORF">AVEN_220838_1</name>
</gene>
<name>A0A4Y2FQ44_ARAVE</name>
<proteinExistence type="predicted"/>
<organism evidence="1 2">
    <name type="scientific">Araneus ventricosus</name>
    <name type="common">Orbweaver spider</name>
    <name type="synonym">Epeira ventricosa</name>
    <dbReference type="NCBI Taxonomy" id="182803"/>
    <lineage>
        <taxon>Eukaryota</taxon>
        <taxon>Metazoa</taxon>
        <taxon>Ecdysozoa</taxon>
        <taxon>Arthropoda</taxon>
        <taxon>Chelicerata</taxon>
        <taxon>Arachnida</taxon>
        <taxon>Araneae</taxon>
        <taxon>Araneomorphae</taxon>
        <taxon>Entelegynae</taxon>
        <taxon>Araneoidea</taxon>
        <taxon>Araneidae</taxon>
        <taxon>Araneus</taxon>
    </lineage>
</organism>
<sequence length="99" mass="11564">MITRSPISEKNSEFHSPQPFHHTLASKALVFTSDISHKKSYYFGEYHKYNRGKYNREFFTGVEGGQEEQDGSKKIKLLTQFKENTRSNQTYARRNPSAK</sequence>
<reference evidence="1 2" key="1">
    <citation type="journal article" date="2019" name="Sci. Rep.">
        <title>Orb-weaving spider Araneus ventricosus genome elucidates the spidroin gene catalogue.</title>
        <authorList>
            <person name="Kono N."/>
            <person name="Nakamura H."/>
            <person name="Ohtoshi R."/>
            <person name="Moran D.A.P."/>
            <person name="Shinohara A."/>
            <person name="Yoshida Y."/>
            <person name="Fujiwara M."/>
            <person name="Mori M."/>
            <person name="Tomita M."/>
            <person name="Arakawa K."/>
        </authorList>
    </citation>
    <scope>NUCLEOTIDE SEQUENCE [LARGE SCALE GENOMIC DNA]</scope>
</reference>
<dbReference type="AlphaFoldDB" id="A0A4Y2FQ44"/>
<dbReference type="EMBL" id="BGPR01001025">
    <property type="protein sequence ID" value="GBM43313.1"/>
    <property type="molecule type" value="Genomic_DNA"/>
</dbReference>
<comment type="caution">
    <text evidence="1">The sequence shown here is derived from an EMBL/GenBank/DDBJ whole genome shotgun (WGS) entry which is preliminary data.</text>
</comment>
<keyword evidence="2" id="KW-1185">Reference proteome</keyword>